<proteinExistence type="predicted"/>
<dbReference type="Proteomes" id="UP000044938">
    <property type="component" value="Unassembled WGS sequence"/>
</dbReference>
<evidence type="ECO:0000313" key="6">
    <source>
        <dbReference type="Proteomes" id="UP000046680"/>
    </source>
</evidence>
<sequence>MEFTHVNLNKRVVVTEQEVGQRLGQFGLTDTGRAGEDERARRALGVFQPGPGTPDGLGNGLDGVLLPDDPLVQLFFHPQQPGGLGLGELEHRDTGPVAQHLGDLLVVDLRDHVKIA</sequence>
<gene>
    <name evidence="1" type="ORF">ERS007657_01701</name>
    <name evidence="2" type="ORF">ERS007720_03237</name>
    <name evidence="3" type="ORF">ERS007739_04897</name>
</gene>
<protein>
    <submittedName>
        <fullName evidence="3">Protein of uncharacterized function (DUF3170)</fullName>
    </submittedName>
</protein>
<dbReference type="Proteomes" id="UP000046680">
    <property type="component" value="Unassembled WGS sequence"/>
</dbReference>
<evidence type="ECO:0000313" key="4">
    <source>
        <dbReference type="Proteomes" id="UP000039021"/>
    </source>
</evidence>
<evidence type="ECO:0000313" key="2">
    <source>
        <dbReference type="EMBL" id="COW76719.1"/>
    </source>
</evidence>
<reference evidence="3" key="1">
    <citation type="submission" date="2015-03" db="EMBL/GenBank/DDBJ databases">
        <authorList>
            <consortium name="Pathogen Informatics"/>
            <person name="Murphy D."/>
        </authorList>
    </citation>
    <scope>NUCLEOTIDE SEQUENCE</scope>
    <source>
        <strain evidence="3">N09902308</strain>
    </source>
</reference>
<dbReference type="EMBL" id="CSAJ01000498">
    <property type="protein sequence ID" value="COW76719.1"/>
    <property type="molecule type" value="Genomic_DNA"/>
</dbReference>
<evidence type="ECO:0000313" key="3">
    <source>
        <dbReference type="EMBL" id="CPA85643.1"/>
    </source>
</evidence>
<accession>A0A655ELF4</accession>
<organism evidence="3 4">
    <name type="scientific">Mycobacterium tuberculosis</name>
    <dbReference type="NCBI Taxonomy" id="1773"/>
    <lineage>
        <taxon>Bacteria</taxon>
        <taxon>Bacillati</taxon>
        <taxon>Actinomycetota</taxon>
        <taxon>Actinomycetes</taxon>
        <taxon>Mycobacteriales</taxon>
        <taxon>Mycobacteriaceae</taxon>
        <taxon>Mycobacterium</taxon>
        <taxon>Mycobacterium tuberculosis complex</taxon>
    </lineage>
</organism>
<dbReference type="AntiFam" id="ANF00007">
    <property type="entry name" value="Shadow ORF (opposite clpB)"/>
</dbReference>
<dbReference type="EMBL" id="CGCX01000559">
    <property type="protein sequence ID" value="CFR78860.1"/>
    <property type="molecule type" value="Genomic_DNA"/>
</dbReference>
<evidence type="ECO:0000313" key="5">
    <source>
        <dbReference type="Proteomes" id="UP000044938"/>
    </source>
</evidence>
<name>A0A655ELF4_MYCTX</name>
<evidence type="ECO:0000313" key="1">
    <source>
        <dbReference type="EMBL" id="CFR78860.1"/>
    </source>
</evidence>
<dbReference type="Proteomes" id="UP000039021">
    <property type="component" value="Unassembled WGS sequence"/>
</dbReference>
<dbReference type="AlphaFoldDB" id="A0A655ELF4"/>
<reference evidence="4 5" key="2">
    <citation type="submission" date="2015-03" db="EMBL/GenBank/DDBJ databases">
        <authorList>
            <consortium name="Pathogen Informatics"/>
        </authorList>
    </citation>
    <scope>NUCLEOTIDE SEQUENCE [LARGE SCALE GENOMIC DNA]</scope>
    <source>
        <strain evidence="1 6">C09601061</strain>
        <strain evidence="2 5">M09401471</strain>
        <strain evidence="4">N09902308</strain>
    </source>
</reference>
<dbReference type="EMBL" id="CSBK01003375">
    <property type="protein sequence ID" value="CPA85643.1"/>
    <property type="molecule type" value="Genomic_DNA"/>
</dbReference>